<comment type="similarity">
    <text evidence="1">Belongs to the ARG7 family.</text>
</comment>
<evidence type="ECO:0000256" key="3">
    <source>
        <dbReference type="ARBA" id="ARBA00022604"/>
    </source>
</evidence>
<evidence type="ECO:0000256" key="1">
    <source>
        <dbReference type="ARBA" id="ARBA00006974"/>
    </source>
</evidence>
<dbReference type="EMBL" id="JAXIOK010000015">
    <property type="protein sequence ID" value="KAK4754645.1"/>
    <property type="molecule type" value="Genomic_DNA"/>
</dbReference>
<evidence type="ECO:0008006" key="6">
    <source>
        <dbReference type="Google" id="ProtNLM"/>
    </source>
</evidence>
<proteinExistence type="inferred from homology"/>
<dbReference type="GO" id="GO:0009733">
    <property type="term" value="P:response to auxin"/>
    <property type="evidence" value="ECO:0007669"/>
    <property type="project" value="InterPro"/>
</dbReference>
<accession>A0AAN7JXM9</accession>
<organism evidence="4 5">
    <name type="scientific">Trapa incisa</name>
    <dbReference type="NCBI Taxonomy" id="236973"/>
    <lineage>
        <taxon>Eukaryota</taxon>
        <taxon>Viridiplantae</taxon>
        <taxon>Streptophyta</taxon>
        <taxon>Embryophyta</taxon>
        <taxon>Tracheophyta</taxon>
        <taxon>Spermatophyta</taxon>
        <taxon>Magnoliopsida</taxon>
        <taxon>eudicotyledons</taxon>
        <taxon>Gunneridae</taxon>
        <taxon>Pentapetalae</taxon>
        <taxon>rosids</taxon>
        <taxon>malvids</taxon>
        <taxon>Myrtales</taxon>
        <taxon>Lythraceae</taxon>
        <taxon>Trapa</taxon>
    </lineage>
</organism>
<dbReference type="PANTHER" id="PTHR31929">
    <property type="entry name" value="SAUR-LIKE AUXIN-RESPONSIVE PROTEIN FAMILY-RELATED"/>
    <property type="match status" value="1"/>
</dbReference>
<dbReference type="InterPro" id="IPR003676">
    <property type="entry name" value="SAUR_fam"/>
</dbReference>
<dbReference type="Pfam" id="PF02519">
    <property type="entry name" value="Auxin_inducible"/>
    <property type="match status" value="1"/>
</dbReference>
<sequence length="104" mass="11688">MGIQVMANVSQGKHHNIRGCLHKSLSARFRAALTASCNIHKGHFAVYVGESERRFVVPLWYLKNPLFQDLLNLAEEEFGFHHPTGGLRIPCSEDHFISLMSALS</sequence>
<dbReference type="Proteomes" id="UP001345219">
    <property type="component" value="Chromosome 2"/>
</dbReference>
<dbReference type="AlphaFoldDB" id="A0AAN7JXM9"/>
<reference evidence="4 5" key="1">
    <citation type="journal article" date="2023" name="Hortic Res">
        <title>Pangenome of water caltrop reveals structural variations and asymmetric subgenome divergence after allopolyploidization.</title>
        <authorList>
            <person name="Zhang X."/>
            <person name="Chen Y."/>
            <person name="Wang L."/>
            <person name="Yuan Y."/>
            <person name="Fang M."/>
            <person name="Shi L."/>
            <person name="Lu R."/>
            <person name="Comes H.P."/>
            <person name="Ma Y."/>
            <person name="Chen Y."/>
            <person name="Huang G."/>
            <person name="Zhou Y."/>
            <person name="Zheng Z."/>
            <person name="Qiu Y."/>
        </authorList>
    </citation>
    <scope>NUCLEOTIDE SEQUENCE [LARGE SCALE GENOMIC DNA]</scope>
    <source>
        <tissue evidence="4">Roots</tissue>
    </source>
</reference>
<evidence type="ECO:0000313" key="5">
    <source>
        <dbReference type="Proteomes" id="UP001345219"/>
    </source>
</evidence>
<protein>
    <recommendedName>
        <fullName evidence="6">Small auxin up regulated protein</fullName>
    </recommendedName>
</protein>
<comment type="caution">
    <text evidence="4">The sequence shown here is derived from an EMBL/GenBank/DDBJ whole genome shotgun (WGS) entry which is preliminary data.</text>
</comment>
<keyword evidence="3" id="KW-0341">Growth regulation</keyword>
<gene>
    <name evidence="4" type="ORF">SAY87_002749</name>
</gene>
<keyword evidence="2" id="KW-0217">Developmental protein</keyword>
<name>A0AAN7JXM9_9MYRT</name>
<keyword evidence="5" id="KW-1185">Reference proteome</keyword>
<evidence type="ECO:0000313" key="4">
    <source>
        <dbReference type="EMBL" id="KAK4754645.1"/>
    </source>
</evidence>
<evidence type="ECO:0000256" key="2">
    <source>
        <dbReference type="ARBA" id="ARBA00022473"/>
    </source>
</evidence>